<sequence>MKKMILYCFLLSSVGAFAQSIEKKTPNKSDGSTTISTTREGLYLQLGDAWMAVTGHTVITPEDSTASFRLEFEVRGMCKASISPDKSSATLLTDKGERIKLFYIGKHKSFTPNDLSIQINFNITQEQLEMLSQSKVTDIKVVTDKLTDYPLKANKQQTIPNIAKLLIKASKNT</sequence>
<proteinExistence type="predicted"/>
<feature type="signal peptide" evidence="1">
    <location>
        <begin position="1"/>
        <end position="18"/>
    </location>
</feature>
<dbReference type="Proteomes" id="UP001549749">
    <property type="component" value="Unassembled WGS sequence"/>
</dbReference>
<keyword evidence="1" id="KW-0732">Signal</keyword>
<protein>
    <submittedName>
        <fullName evidence="2">Uncharacterized protein</fullName>
    </submittedName>
</protein>
<feature type="chain" id="PRO_5045728752" evidence="1">
    <location>
        <begin position="19"/>
        <end position="173"/>
    </location>
</feature>
<name>A0ABV2SYN3_9BACT</name>
<evidence type="ECO:0000313" key="2">
    <source>
        <dbReference type="EMBL" id="MET6995881.1"/>
    </source>
</evidence>
<reference evidence="2 3" key="1">
    <citation type="submission" date="2024-06" db="EMBL/GenBank/DDBJ databases">
        <title>Chitinophaga defluvii sp. nov., isolated from municipal sewage.</title>
        <authorList>
            <person name="Zhang L."/>
        </authorList>
    </citation>
    <scope>NUCLEOTIDE SEQUENCE [LARGE SCALE GENOMIC DNA]</scope>
    <source>
        <strain evidence="2 3">H8</strain>
    </source>
</reference>
<gene>
    <name evidence="2" type="ORF">ABR189_00805</name>
</gene>
<evidence type="ECO:0000313" key="3">
    <source>
        <dbReference type="Proteomes" id="UP001549749"/>
    </source>
</evidence>
<dbReference type="EMBL" id="JBEXAC010000001">
    <property type="protein sequence ID" value="MET6995881.1"/>
    <property type="molecule type" value="Genomic_DNA"/>
</dbReference>
<dbReference type="RefSeq" id="WP_354658530.1">
    <property type="nucleotide sequence ID" value="NZ_JBEXAC010000001.1"/>
</dbReference>
<organism evidence="2 3">
    <name type="scientific">Chitinophaga defluvii</name>
    <dbReference type="NCBI Taxonomy" id="3163343"/>
    <lineage>
        <taxon>Bacteria</taxon>
        <taxon>Pseudomonadati</taxon>
        <taxon>Bacteroidota</taxon>
        <taxon>Chitinophagia</taxon>
        <taxon>Chitinophagales</taxon>
        <taxon>Chitinophagaceae</taxon>
        <taxon>Chitinophaga</taxon>
    </lineage>
</organism>
<accession>A0ABV2SYN3</accession>
<comment type="caution">
    <text evidence="2">The sequence shown here is derived from an EMBL/GenBank/DDBJ whole genome shotgun (WGS) entry which is preliminary data.</text>
</comment>
<evidence type="ECO:0000256" key="1">
    <source>
        <dbReference type="SAM" id="SignalP"/>
    </source>
</evidence>
<keyword evidence="3" id="KW-1185">Reference proteome</keyword>